<protein>
    <submittedName>
        <fullName evidence="3">Iridoid synthase</fullName>
    </submittedName>
</protein>
<proteinExistence type="predicted"/>
<dbReference type="EMBL" id="MU864929">
    <property type="protein sequence ID" value="KAK4466833.1"/>
    <property type="molecule type" value="Genomic_DNA"/>
</dbReference>
<evidence type="ECO:0000313" key="4">
    <source>
        <dbReference type="Proteomes" id="UP001321749"/>
    </source>
</evidence>
<dbReference type="Gene3D" id="3.40.50.720">
    <property type="entry name" value="NAD(P)-binding Rossmann-like Domain"/>
    <property type="match status" value="1"/>
</dbReference>
<evidence type="ECO:0000256" key="1">
    <source>
        <dbReference type="SAM" id="MobiDB-lite"/>
    </source>
</evidence>
<feature type="region of interest" description="Disordered" evidence="1">
    <location>
        <begin position="370"/>
        <end position="396"/>
    </location>
</feature>
<gene>
    <name evidence="3" type="ORF">QBC42DRAFT_165897</name>
</gene>
<dbReference type="AlphaFoldDB" id="A0AAV9I1D6"/>
<dbReference type="Proteomes" id="UP001321749">
    <property type="component" value="Unassembled WGS sequence"/>
</dbReference>
<dbReference type="InterPro" id="IPR008949">
    <property type="entry name" value="Isoprenoid_synthase_dom_sf"/>
</dbReference>
<dbReference type="SUPFAM" id="SSF48576">
    <property type="entry name" value="Terpenoid synthases"/>
    <property type="match status" value="1"/>
</dbReference>
<feature type="domain" description="PRISE-like Rossmann-fold" evidence="2">
    <location>
        <begin position="424"/>
        <end position="736"/>
    </location>
</feature>
<dbReference type="PANTHER" id="PTHR32487">
    <property type="entry name" value="3-OXO-DELTA(4,5)-STEROID 5-BETA-REDUCTASE"/>
    <property type="match status" value="1"/>
</dbReference>
<dbReference type="Pfam" id="PF22917">
    <property type="entry name" value="PRISE"/>
    <property type="match status" value="1"/>
</dbReference>
<organism evidence="3 4">
    <name type="scientific">Cladorrhinum samala</name>
    <dbReference type="NCBI Taxonomy" id="585594"/>
    <lineage>
        <taxon>Eukaryota</taxon>
        <taxon>Fungi</taxon>
        <taxon>Dikarya</taxon>
        <taxon>Ascomycota</taxon>
        <taxon>Pezizomycotina</taxon>
        <taxon>Sordariomycetes</taxon>
        <taxon>Sordariomycetidae</taxon>
        <taxon>Sordariales</taxon>
        <taxon>Podosporaceae</taxon>
        <taxon>Cladorrhinum</taxon>
    </lineage>
</organism>
<dbReference type="InterPro" id="IPR036291">
    <property type="entry name" value="NAD(P)-bd_dom_sf"/>
</dbReference>
<keyword evidence="4" id="KW-1185">Reference proteome</keyword>
<feature type="compositionally biased region" description="Low complexity" evidence="1">
    <location>
        <begin position="378"/>
        <end position="396"/>
    </location>
</feature>
<reference evidence="3" key="1">
    <citation type="journal article" date="2023" name="Mol. Phylogenet. Evol.">
        <title>Genome-scale phylogeny and comparative genomics of the fungal order Sordariales.</title>
        <authorList>
            <person name="Hensen N."/>
            <person name="Bonometti L."/>
            <person name="Westerberg I."/>
            <person name="Brannstrom I.O."/>
            <person name="Guillou S."/>
            <person name="Cros-Aarteil S."/>
            <person name="Calhoun S."/>
            <person name="Haridas S."/>
            <person name="Kuo A."/>
            <person name="Mondo S."/>
            <person name="Pangilinan J."/>
            <person name="Riley R."/>
            <person name="LaButti K."/>
            <person name="Andreopoulos B."/>
            <person name="Lipzen A."/>
            <person name="Chen C."/>
            <person name="Yan M."/>
            <person name="Daum C."/>
            <person name="Ng V."/>
            <person name="Clum A."/>
            <person name="Steindorff A."/>
            <person name="Ohm R.A."/>
            <person name="Martin F."/>
            <person name="Silar P."/>
            <person name="Natvig D.O."/>
            <person name="Lalanne C."/>
            <person name="Gautier V."/>
            <person name="Ament-Velasquez S.L."/>
            <person name="Kruys A."/>
            <person name="Hutchinson M.I."/>
            <person name="Powell A.J."/>
            <person name="Barry K."/>
            <person name="Miller A.N."/>
            <person name="Grigoriev I.V."/>
            <person name="Debuchy R."/>
            <person name="Gladieux P."/>
            <person name="Hiltunen Thoren M."/>
            <person name="Johannesson H."/>
        </authorList>
    </citation>
    <scope>NUCLEOTIDE SEQUENCE</scope>
    <source>
        <strain evidence="3">PSN324</strain>
    </source>
</reference>
<accession>A0AAV9I1D6</accession>
<dbReference type="InterPro" id="IPR055222">
    <property type="entry name" value="PRISE-like_Rossmann-fold"/>
</dbReference>
<sequence>MLFAQGLKQFARSRSTPERRRILIGLKNNTTLALDVPDFGVAQIKTKPNALARILLAHAAFRVSMQPDEATDDGFVDRCAAEVNAIALFFPDLRSEAIHICFTAWLAFVCVMDDFLETLPLPEQEAVLIETIEIVLSRPSHVKSNPVSVPTVRDKKVQGLARALVNHCTRYLSPPTAHAFLRAASNVLRAHIDEVRFLEGRIQNDLPTYMSVRSRTIALDPFFEVLKREYLPAEWQFDTAWENLQLEVGCAAGLQNDLIGLGRDLENGEQLNAVIVLLRALGGDVEDPEKTLLTQCIDIVTAKHNQSVIRALDYAEQINQAAQQASSAPAAAAAVTDVVRSILLLSETHLRWCSSAKRYHLKAGSDPWIQDGGIGNKPTSDPNPTSTSSTSVPSPSVTQMVQSRGIIHGLPVYASTPETQGLTAIVTGATGVSGYQLVKVLAASPSRWSKIYCLSSRPPPPNFYSDLLDPSSSSNLVSDQALLRERVIHIQVDFFSPPEVISRTLLAAISTPVDHVFYFSYHQPPPKSDSVLDLWADPDRLSSLNSQMFTNFLSALSLSPQEQTLRPRRRFLLQTGTKHYAFYLGPARVPALESDPRVPLCRNFYYEQEDALARFCRGSPTATSCRFIVARPSYVVGAVRDGTLNHLLGMGIYASVQRRLGARLEFPGGYDAWTREQVQSTGMLNAYFEEWCALAGDGVAGDEAFNIHDGGCFTWGRAWEMLAGWYGVGWEPPADESDDDDEKSDKKYRVVKMVGESPRGYGPQATLKSTFSLLEWSLRPEVEAAWRELAAEHDLVLDPFDDRYRARIFSFADSALIGDAPMTTSIAKARKAGFFGTVDSYHSIFQTFHDMARLKLIVPPVVKQYES</sequence>
<comment type="caution">
    <text evidence="3">The sequence shown here is derived from an EMBL/GenBank/DDBJ whole genome shotgun (WGS) entry which is preliminary data.</text>
</comment>
<dbReference type="PANTHER" id="PTHR32487:SF29">
    <property type="entry name" value="NAD-DEPENDENT EPIMERASE_DEHYDRATASE DOMAIN-CONTAINING PROTEIN"/>
    <property type="match status" value="1"/>
</dbReference>
<evidence type="ECO:0000259" key="2">
    <source>
        <dbReference type="Pfam" id="PF22917"/>
    </source>
</evidence>
<reference evidence="3" key="2">
    <citation type="submission" date="2023-06" db="EMBL/GenBank/DDBJ databases">
        <authorList>
            <consortium name="Lawrence Berkeley National Laboratory"/>
            <person name="Mondo S.J."/>
            <person name="Hensen N."/>
            <person name="Bonometti L."/>
            <person name="Westerberg I."/>
            <person name="Brannstrom I.O."/>
            <person name="Guillou S."/>
            <person name="Cros-Aarteil S."/>
            <person name="Calhoun S."/>
            <person name="Haridas S."/>
            <person name="Kuo A."/>
            <person name="Pangilinan J."/>
            <person name="Riley R."/>
            <person name="Labutti K."/>
            <person name="Andreopoulos B."/>
            <person name="Lipzen A."/>
            <person name="Chen C."/>
            <person name="Yanf M."/>
            <person name="Daum C."/>
            <person name="Ng V."/>
            <person name="Clum A."/>
            <person name="Steindorff A."/>
            <person name="Ohm R."/>
            <person name="Martin F."/>
            <person name="Silar P."/>
            <person name="Natvig D."/>
            <person name="Lalanne C."/>
            <person name="Gautier V."/>
            <person name="Ament-Velasquez S.L."/>
            <person name="Kruys A."/>
            <person name="Hutchinson M.I."/>
            <person name="Powell A.J."/>
            <person name="Barry K."/>
            <person name="Miller A.N."/>
            <person name="Grigoriev I.V."/>
            <person name="Debuchy R."/>
            <person name="Gladieux P."/>
            <person name="Thoren M.H."/>
            <person name="Johannesson H."/>
        </authorList>
    </citation>
    <scope>NUCLEOTIDE SEQUENCE</scope>
    <source>
        <strain evidence="3">PSN324</strain>
    </source>
</reference>
<name>A0AAV9I1D6_9PEZI</name>
<dbReference type="SUPFAM" id="SSF51735">
    <property type="entry name" value="NAD(P)-binding Rossmann-fold domains"/>
    <property type="match status" value="1"/>
</dbReference>
<dbReference type="Gene3D" id="1.10.600.10">
    <property type="entry name" value="Farnesyl Diphosphate Synthase"/>
    <property type="match status" value="1"/>
</dbReference>
<dbReference type="Pfam" id="PF19086">
    <property type="entry name" value="Terpene_syn_C_2"/>
    <property type="match status" value="1"/>
</dbReference>
<evidence type="ECO:0000313" key="3">
    <source>
        <dbReference type="EMBL" id="KAK4466833.1"/>
    </source>
</evidence>